<protein>
    <recommendedName>
        <fullName evidence="1">non-specific serine/threonine protein kinase</fullName>
        <ecNumber evidence="1">2.7.11.1</ecNumber>
    </recommendedName>
</protein>
<evidence type="ECO:0000313" key="13">
    <source>
        <dbReference type="Proteomes" id="UP000238348"/>
    </source>
</evidence>
<keyword evidence="10" id="KW-0472">Membrane</keyword>
<evidence type="ECO:0000256" key="2">
    <source>
        <dbReference type="ARBA" id="ARBA00022527"/>
    </source>
</evidence>
<dbReference type="EMBL" id="CP012673">
    <property type="protein sequence ID" value="AUX47187.1"/>
    <property type="molecule type" value="Genomic_DNA"/>
</dbReference>
<dbReference type="GO" id="GO:0005524">
    <property type="term" value="F:ATP binding"/>
    <property type="evidence" value="ECO:0007669"/>
    <property type="project" value="UniProtKB-KW"/>
</dbReference>
<evidence type="ECO:0000256" key="5">
    <source>
        <dbReference type="ARBA" id="ARBA00022777"/>
    </source>
</evidence>
<keyword evidence="6" id="KW-0067">ATP-binding</keyword>
<feature type="transmembrane region" description="Helical" evidence="10">
    <location>
        <begin position="341"/>
        <end position="362"/>
    </location>
</feature>
<evidence type="ECO:0000256" key="8">
    <source>
        <dbReference type="ARBA" id="ARBA00048679"/>
    </source>
</evidence>
<dbReference type="PANTHER" id="PTHR24363">
    <property type="entry name" value="SERINE/THREONINE PROTEIN KINASE"/>
    <property type="match status" value="1"/>
</dbReference>
<dbReference type="CDD" id="cd14014">
    <property type="entry name" value="STKc_PknB_like"/>
    <property type="match status" value="1"/>
</dbReference>
<keyword evidence="3 12" id="KW-0808">Transferase</keyword>
<organism evidence="12 13">
    <name type="scientific">Sorangium cellulosum</name>
    <name type="common">Polyangium cellulosum</name>
    <dbReference type="NCBI Taxonomy" id="56"/>
    <lineage>
        <taxon>Bacteria</taxon>
        <taxon>Pseudomonadati</taxon>
        <taxon>Myxococcota</taxon>
        <taxon>Polyangia</taxon>
        <taxon>Polyangiales</taxon>
        <taxon>Polyangiaceae</taxon>
        <taxon>Sorangium</taxon>
    </lineage>
</organism>
<dbReference type="OrthoDB" id="5518868at2"/>
<evidence type="ECO:0000259" key="11">
    <source>
        <dbReference type="PROSITE" id="PS50011"/>
    </source>
</evidence>
<reference evidence="12 13" key="1">
    <citation type="submission" date="2015-09" db="EMBL/GenBank/DDBJ databases">
        <title>Sorangium comparison.</title>
        <authorList>
            <person name="Zaburannyi N."/>
            <person name="Bunk B."/>
            <person name="Overmann J."/>
            <person name="Mueller R."/>
        </authorList>
    </citation>
    <scope>NUCLEOTIDE SEQUENCE [LARGE SCALE GENOMIC DNA]</scope>
    <source>
        <strain evidence="12 13">So ce26</strain>
    </source>
</reference>
<dbReference type="PANTHER" id="PTHR24363:SF0">
    <property type="entry name" value="SERINE_THREONINE KINASE LIKE DOMAIN CONTAINING 1"/>
    <property type="match status" value="1"/>
</dbReference>
<evidence type="ECO:0000313" key="12">
    <source>
        <dbReference type="EMBL" id="AUX47187.1"/>
    </source>
</evidence>
<proteinExistence type="predicted"/>
<feature type="domain" description="Protein kinase" evidence="11">
    <location>
        <begin position="14"/>
        <end position="261"/>
    </location>
</feature>
<dbReference type="InterPro" id="IPR011009">
    <property type="entry name" value="Kinase-like_dom_sf"/>
</dbReference>
<name>A0A2L0F6P1_SORCE</name>
<keyword evidence="4" id="KW-0547">Nucleotide-binding</keyword>
<dbReference type="InterPro" id="IPR000719">
    <property type="entry name" value="Prot_kinase_dom"/>
</dbReference>
<gene>
    <name evidence="12" type="ORF">SOCE26_086990</name>
</gene>
<keyword evidence="10" id="KW-1133">Transmembrane helix</keyword>
<feature type="region of interest" description="Disordered" evidence="9">
    <location>
        <begin position="392"/>
        <end position="456"/>
    </location>
</feature>
<dbReference type="PROSITE" id="PS50011">
    <property type="entry name" value="PROTEIN_KINASE_DOM"/>
    <property type="match status" value="1"/>
</dbReference>
<dbReference type="GO" id="GO:0106310">
    <property type="term" value="F:protein serine kinase activity"/>
    <property type="evidence" value="ECO:0007669"/>
    <property type="project" value="RHEA"/>
</dbReference>
<dbReference type="Pfam" id="PF00069">
    <property type="entry name" value="Pkinase"/>
    <property type="match status" value="1"/>
</dbReference>
<dbReference type="AlphaFoldDB" id="A0A2L0F6P1"/>
<sequence>MSSEPGQALRDGRYVITRALGEGAQGHTLEAVDKRLGKLVAIKRFQIRGASSWKGVELAEREARVLSSLSHPSLPAYFDHFEEDGALFLVMEKIDGESLGAMRRRRAVLGRDEIVRFLRDASGVLDYLHGRAPPVIHRDIKPNNVIRRPDGSFAIVDFGAVRDRLRPEGGSTVVGTFGYMAPEQFQGRALAASDVYAVGATAMCLLTGEEPENLPHRGLAIDVPAALGGRADPRLVKALSAMLEPDPDRRAARIAPLLEGLGGGGAPPERSRAGEPAGGPAGRKEERRGRKEERRARKRERKEERRARKHGYRVRPVRGLEGLPLVAALFGLTVARIAVGLALGVIVPTVLTLLSIVFGRVLRENAARGVRSAGRAAERALLRAIRVVRGRPPVDDAGDADPRDEGAAGRVRVEDQEVGGRARFRDSDLDLDAELDDAAADEQDRSTAGPPRTAKR</sequence>
<feature type="compositionally biased region" description="Basic and acidic residues" evidence="9">
    <location>
        <begin position="282"/>
        <end position="306"/>
    </location>
</feature>
<evidence type="ECO:0000256" key="4">
    <source>
        <dbReference type="ARBA" id="ARBA00022741"/>
    </source>
</evidence>
<evidence type="ECO:0000256" key="10">
    <source>
        <dbReference type="SAM" id="Phobius"/>
    </source>
</evidence>
<feature type="region of interest" description="Disordered" evidence="9">
    <location>
        <begin position="258"/>
        <end position="310"/>
    </location>
</feature>
<comment type="catalytic activity">
    <reaction evidence="8">
        <text>L-seryl-[protein] + ATP = O-phospho-L-seryl-[protein] + ADP + H(+)</text>
        <dbReference type="Rhea" id="RHEA:17989"/>
        <dbReference type="Rhea" id="RHEA-COMP:9863"/>
        <dbReference type="Rhea" id="RHEA-COMP:11604"/>
        <dbReference type="ChEBI" id="CHEBI:15378"/>
        <dbReference type="ChEBI" id="CHEBI:29999"/>
        <dbReference type="ChEBI" id="CHEBI:30616"/>
        <dbReference type="ChEBI" id="CHEBI:83421"/>
        <dbReference type="ChEBI" id="CHEBI:456216"/>
        <dbReference type="EC" id="2.7.11.1"/>
    </reaction>
</comment>
<dbReference type="RefSeq" id="WP_104985244.1">
    <property type="nucleotide sequence ID" value="NZ_CP012673.1"/>
</dbReference>
<dbReference type="SMART" id="SM00220">
    <property type="entry name" value="S_TKc"/>
    <property type="match status" value="1"/>
</dbReference>
<feature type="compositionally biased region" description="Acidic residues" evidence="9">
    <location>
        <begin position="429"/>
        <end position="441"/>
    </location>
</feature>
<dbReference type="Gene3D" id="1.10.510.10">
    <property type="entry name" value="Transferase(Phosphotransferase) domain 1"/>
    <property type="match status" value="1"/>
</dbReference>
<feature type="compositionally biased region" description="Basic and acidic residues" evidence="9">
    <location>
        <begin position="400"/>
        <end position="428"/>
    </location>
</feature>
<evidence type="ECO:0000256" key="3">
    <source>
        <dbReference type="ARBA" id="ARBA00022679"/>
    </source>
</evidence>
<keyword evidence="2" id="KW-0723">Serine/threonine-protein kinase</keyword>
<keyword evidence="10" id="KW-0812">Transmembrane</keyword>
<evidence type="ECO:0000256" key="7">
    <source>
        <dbReference type="ARBA" id="ARBA00047899"/>
    </source>
</evidence>
<dbReference type="GO" id="GO:0004674">
    <property type="term" value="F:protein serine/threonine kinase activity"/>
    <property type="evidence" value="ECO:0007669"/>
    <property type="project" value="UniProtKB-KW"/>
</dbReference>
<comment type="catalytic activity">
    <reaction evidence="7">
        <text>L-threonyl-[protein] + ATP = O-phospho-L-threonyl-[protein] + ADP + H(+)</text>
        <dbReference type="Rhea" id="RHEA:46608"/>
        <dbReference type="Rhea" id="RHEA-COMP:11060"/>
        <dbReference type="Rhea" id="RHEA-COMP:11605"/>
        <dbReference type="ChEBI" id="CHEBI:15378"/>
        <dbReference type="ChEBI" id="CHEBI:30013"/>
        <dbReference type="ChEBI" id="CHEBI:30616"/>
        <dbReference type="ChEBI" id="CHEBI:61977"/>
        <dbReference type="ChEBI" id="CHEBI:456216"/>
        <dbReference type="EC" id="2.7.11.1"/>
    </reaction>
</comment>
<accession>A0A2L0F6P1</accession>
<keyword evidence="5 12" id="KW-0418">Kinase</keyword>
<dbReference type="Proteomes" id="UP000238348">
    <property type="component" value="Chromosome"/>
</dbReference>
<evidence type="ECO:0000256" key="6">
    <source>
        <dbReference type="ARBA" id="ARBA00022840"/>
    </source>
</evidence>
<dbReference type="SUPFAM" id="SSF56112">
    <property type="entry name" value="Protein kinase-like (PK-like)"/>
    <property type="match status" value="1"/>
</dbReference>
<evidence type="ECO:0000256" key="9">
    <source>
        <dbReference type="SAM" id="MobiDB-lite"/>
    </source>
</evidence>
<dbReference type="EC" id="2.7.11.1" evidence="1"/>
<evidence type="ECO:0000256" key="1">
    <source>
        <dbReference type="ARBA" id="ARBA00012513"/>
    </source>
</evidence>